<feature type="transmembrane region" description="Helical" evidence="1">
    <location>
        <begin position="27"/>
        <end position="47"/>
    </location>
</feature>
<feature type="domain" description="DUF6265" evidence="2">
    <location>
        <begin position="61"/>
        <end position="174"/>
    </location>
</feature>
<organism evidence="3 4">
    <name type="scientific">Candidatus Sulfotelmatobacter kueseliae</name>
    <dbReference type="NCBI Taxonomy" id="2042962"/>
    <lineage>
        <taxon>Bacteria</taxon>
        <taxon>Pseudomonadati</taxon>
        <taxon>Acidobacteriota</taxon>
        <taxon>Terriglobia</taxon>
        <taxon>Terriglobales</taxon>
        <taxon>Candidatus Korobacteraceae</taxon>
        <taxon>Candidatus Sulfotelmatobacter</taxon>
    </lineage>
</organism>
<evidence type="ECO:0000259" key="2">
    <source>
        <dbReference type="Pfam" id="PF19780"/>
    </source>
</evidence>
<keyword evidence="1" id="KW-0812">Transmembrane</keyword>
<gene>
    <name evidence="3" type="ORF">SBA1_630005</name>
</gene>
<evidence type="ECO:0000313" key="3">
    <source>
        <dbReference type="EMBL" id="SPF46056.1"/>
    </source>
</evidence>
<evidence type="ECO:0000256" key="1">
    <source>
        <dbReference type="SAM" id="Phobius"/>
    </source>
</evidence>
<dbReference type="Pfam" id="PF19780">
    <property type="entry name" value="DUF6265"/>
    <property type="match status" value="1"/>
</dbReference>
<protein>
    <recommendedName>
        <fullName evidence="2">DUF6265 domain-containing protein</fullName>
    </recommendedName>
</protein>
<dbReference type="AlphaFoldDB" id="A0A2U3L2B3"/>
<proteinExistence type="predicted"/>
<accession>A0A2U3L2B3</accession>
<keyword evidence="1" id="KW-0472">Membrane</keyword>
<reference evidence="4" key="1">
    <citation type="submission" date="2018-02" db="EMBL/GenBank/DDBJ databases">
        <authorList>
            <person name="Hausmann B."/>
        </authorList>
    </citation>
    <scope>NUCLEOTIDE SEQUENCE [LARGE SCALE GENOMIC DNA]</scope>
    <source>
        <strain evidence="4">Peat soil MAG SbA1</strain>
    </source>
</reference>
<evidence type="ECO:0000313" key="4">
    <source>
        <dbReference type="Proteomes" id="UP000238701"/>
    </source>
</evidence>
<name>A0A2U3L2B3_9BACT</name>
<dbReference type="Proteomes" id="UP000238701">
    <property type="component" value="Unassembled WGS sequence"/>
</dbReference>
<dbReference type="EMBL" id="OMOD01000159">
    <property type="protein sequence ID" value="SPF46056.1"/>
    <property type="molecule type" value="Genomic_DNA"/>
</dbReference>
<dbReference type="InterPro" id="IPR046232">
    <property type="entry name" value="DUF6265"/>
</dbReference>
<keyword evidence="1" id="KW-1133">Transmembrane helix</keyword>
<sequence length="190" mass="21248">MATSLTGYVAGRHARARIPPREIIVRFHPASVIVIAFLLLWGVVGLAQSKPPAEVKLDDLSFICGHNRGESNGTIIDEHWSEVGGDTMIGMFRQIKNGKAQMYEFLTIEQTATGPVLRLKHFDPGLVGWEEKAQANSYPLVSWKPNEAVFQRPDKETKITFRSTSQNTLEVLLERTGGKTELFEYAHTPE</sequence>